<organism evidence="1 2">
    <name type="scientific">Ambrosia artemisiifolia</name>
    <name type="common">Common ragweed</name>
    <dbReference type="NCBI Taxonomy" id="4212"/>
    <lineage>
        <taxon>Eukaryota</taxon>
        <taxon>Viridiplantae</taxon>
        <taxon>Streptophyta</taxon>
        <taxon>Embryophyta</taxon>
        <taxon>Tracheophyta</taxon>
        <taxon>Spermatophyta</taxon>
        <taxon>Magnoliopsida</taxon>
        <taxon>eudicotyledons</taxon>
        <taxon>Gunneridae</taxon>
        <taxon>Pentapetalae</taxon>
        <taxon>asterids</taxon>
        <taxon>campanulids</taxon>
        <taxon>Asterales</taxon>
        <taxon>Asteraceae</taxon>
        <taxon>Asteroideae</taxon>
        <taxon>Heliantheae alliance</taxon>
        <taxon>Heliantheae</taxon>
        <taxon>Ambrosia</taxon>
    </lineage>
</organism>
<feature type="non-terminal residue" evidence="1">
    <location>
        <position position="79"/>
    </location>
</feature>
<proteinExistence type="predicted"/>
<keyword evidence="2" id="KW-1185">Reference proteome</keyword>
<name>A0AAD5GBU5_AMBAR</name>
<comment type="caution">
    <text evidence="1">The sequence shown here is derived from an EMBL/GenBank/DDBJ whole genome shotgun (WGS) entry which is preliminary data.</text>
</comment>
<evidence type="ECO:0000313" key="1">
    <source>
        <dbReference type="EMBL" id="KAI7734681.1"/>
    </source>
</evidence>
<protein>
    <submittedName>
        <fullName evidence="1">Uncharacterized protein</fullName>
    </submittedName>
</protein>
<dbReference type="EMBL" id="JAMZMK010009671">
    <property type="protein sequence ID" value="KAI7734681.1"/>
    <property type="molecule type" value="Genomic_DNA"/>
</dbReference>
<dbReference type="AlphaFoldDB" id="A0AAD5GBU5"/>
<evidence type="ECO:0000313" key="2">
    <source>
        <dbReference type="Proteomes" id="UP001206925"/>
    </source>
</evidence>
<accession>A0AAD5GBU5</accession>
<dbReference type="Proteomes" id="UP001206925">
    <property type="component" value="Unassembled WGS sequence"/>
</dbReference>
<reference evidence="1" key="1">
    <citation type="submission" date="2022-06" db="EMBL/GenBank/DDBJ databases">
        <title>Uncovering the hologenomic basis of an extraordinary plant invasion.</title>
        <authorList>
            <person name="Bieker V.C."/>
            <person name="Martin M.D."/>
            <person name="Gilbert T."/>
            <person name="Hodgins K."/>
            <person name="Battlay P."/>
            <person name="Petersen B."/>
            <person name="Wilson J."/>
        </authorList>
    </citation>
    <scope>NUCLEOTIDE SEQUENCE</scope>
    <source>
        <strain evidence="1">AA19_3_7</strain>
        <tissue evidence="1">Leaf</tissue>
    </source>
</reference>
<gene>
    <name evidence="1" type="ORF">M8C21_009099</name>
</gene>
<sequence length="79" mass="9132">SLKLNDLSSLKGFCLEEEDFIFPVLDTLEIKKCPEIMVFTKGRSKIREKTVVETNFGFFNVGEDINLFIMTKKQEGFSF</sequence>